<dbReference type="AlphaFoldDB" id="A0A2H0UMU7"/>
<dbReference type="GO" id="GO:0009052">
    <property type="term" value="P:pentose-phosphate shunt, non-oxidative branch"/>
    <property type="evidence" value="ECO:0007669"/>
    <property type="project" value="TreeGrafter"/>
</dbReference>
<organism evidence="2 3">
    <name type="scientific">Candidatus Harrisonbacteria bacterium CG10_big_fil_rev_8_21_14_0_10_45_28</name>
    <dbReference type="NCBI Taxonomy" id="1974586"/>
    <lineage>
        <taxon>Bacteria</taxon>
        <taxon>Candidatus Harrisoniibacteriota</taxon>
    </lineage>
</organism>
<dbReference type="Proteomes" id="UP000230903">
    <property type="component" value="Unassembled WGS sequence"/>
</dbReference>
<evidence type="ECO:0000313" key="3">
    <source>
        <dbReference type="Proteomes" id="UP000230903"/>
    </source>
</evidence>
<dbReference type="Pfam" id="PF02502">
    <property type="entry name" value="LacAB_rpiB"/>
    <property type="match status" value="1"/>
</dbReference>
<sequence length="135" mass="15303">MKEDVKKFLVDNKYEVEDLGALKYDQEDDYPDYILLAAKAVSEHPEDKAIVFGGSGQGEAMVANRFKGVHATVYYGGSKNIIRLSKEHNDANVLSIGARFVSSSKAKKIIKLWLETEFSNEERHVRRIKKIDQVN</sequence>
<protein>
    <submittedName>
        <fullName evidence="2">Ribose-5-phosphate isomerase</fullName>
    </submittedName>
</protein>
<name>A0A2H0UMU7_9BACT</name>
<dbReference type="InterPro" id="IPR036569">
    <property type="entry name" value="RpiB_LacA_LacB_sf"/>
</dbReference>
<comment type="caution">
    <text evidence="2">The sequence shown here is derived from an EMBL/GenBank/DDBJ whole genome shotgun (WGS) entry which is preliminary data.</text>
</comment>
<dbReference type="GO" id="GO:0004751">
    <property type="term" value="F:ribose-5-phosphate isomerase activity"/>
    <property type="evidence" value="ECO:0007669"/>
    <property type="project" value="TreeGrafter"/>
</dbReference>
<evidence type="ECO:0000313" key="2">
    <source>
        <dbReference type="EMBL" id="PIR87720.1"/>
    </source>
</evidence>
<dbReference type="EMBL" id="PFBC01000051">
    <property type="protein sequence ID" value="PIR87720.1"/>
    <property type="molecule type" value="Genomic_DNA"/>
</dbReference>
<dbReference type="PIRSF" id="PIRSF005384">
    <property type="entry name" value="RpiB_LacA_B"/>
    <property type="match status" value="1"/>
</dbReference>
<dbReference type="NCBIfam" id="TIGR00689">
    <property type="entry name" value="rpiB_lacA_lacB"/>
    <property type="match status" value="1"/>
</dbReference>
<dbReference type="SUPFAM" id="SSF89623">
    <property type="entry name" value="Ribose/Galactose isomerase RpiB/AlsB"/>
    <property type="match status" value="1"/>
</dbReference>
<dbReference type="PANTHER" id="PTHR30345">
    <property type="entry name" value="RIBOSE-5-PHOSPHATE ISOMERASE B"/>
    <property type="match status" value="1"/>
</dbReference>
<proteinExistence type="inferred from homology"/>
<evidence type="ECO:0000256" key="1">
    <source>
        <dbReference type="ARBA" id="ARBA00008754"/>
    </source>
</evidence>
<dbReference type="PANTHER" id="PTHR30345:SF0">
    <property type="entry name" value="DNA DAMAGE-REPAIR_TOLERATION PROTEIN DRT102"/>
    <property type="match status" value="1"/>
</dbReference>
<comment type="similarity">
    <text evidence="1">Belongs to the LacAB/RpiB family.</text>
</comment>
<gene>
    <name evidence="2" type="ORF">COU10_03255</name>
</gene>
<dbReference type="InterPro" id="IPR003500">
    <property type="entry name" value="RpiB_LacA_LacB"/>
</dbReference>
<accession>A0A2H0UMU7</accession>
<keyword evidence="2" id="KW-0413">Isomerase</keyword>
<reference evidence="3" key="1">
    <citation type="submission" date="2017-09" db="EMBL/GenBank/DDBJ databases">
        <title>Depth-based differentiation of microbial function through sediment-hosted aquifers and enrichment of novel symbionts in the deep terrestrial subsurface.</title>
        <authorList>
            <person name="Probst A.J."/>
            <person name="Ladd B."/>
            <person name="Jarett J.K."/>
            <person name="Geller-Mcgrath D.E."/>
            <person name="Sieber C.M.K."/>
            <person name="Emerson J.B."/>
            <person name="Anantharaman K."/>
            <person name="Thomas B.C."/>
            <person name="Malmstrom R."/>
            <person name="Stieglmeier M."/>
            <person name="Klingl A."/>
            <person name="Woyke T."/>
            <person name="Ryan C.M."/>
            <person name="Banfield J.F."/>
        </authorList>
    </citation>
    <scope>NUCLEOTIDE SEQUENCE [LARGE SCALE GENOMIC DNA]</scope>
</reference>
<dbReference type="Gene3D" id="3.40.1400.10">
    <property type="entry name" value="Sugar-phosphate isomerase, RpiB/LacA/LacB"/>
    <property type="match status" value="1"/>
</dbReference>
<dbReference type="GO" id="GO:0019316">
    <property type="term" value="P:D-allose catabolic process"/>
    <property type="evidence" value="ECO:0007669"/>
    <property type="project" value="TreeGrafter"/>
</dbReference>